<evidence type="ECO:0000313" key="2">
    <source>
        <dbReference type="EMBL" id="SDT52341.1"/>
    </source>
</evidence>
<organism evidence="2 3">
    <name type="scientific">Mucilaginibacter mallensis</name>
    <dbReference type="NCBI Taxonomy" id="652787"/>
    <lineage>
        <taxon>Bacteria</taxon>
        <taxon>Pseudomonadati</taxon>
        <taxon>Bacteroidota</taxon>
        <taxon>Sphingobacteriia</taxon>
        <taxon>Sphingobacteriales</taxon>
        <taxon>Sphingobacteriaceae</taxon>
        <taxon>Mucilaginibacter</taxon>
    </lineage>
</organism>
<dbReference type="Proteomes" id="UP000199679">
    <property type="component" value="Chromosome I"/>
</dbReference>
<proteinExistence type="predicted"/>
<accession>A0A1H2B2B9</accession>
<dbReference type="RefSeq" id="WP_091376750.1">
    <property type="nucleotide sequence ID" value="NZ_LT629740.1"/>
</dbReference>
<dbReference type="EMBL" id="LT629740">
    <property type="protein sequence ID" value="SDT52341.1"/>
    <property type="molecule type" value="Genomic_DNA"/>
</dbReference>
<reference evidence="2 3" key="1">
    <citation type="submission" date="2016-10" db="EMBL/GenBank/DDBJ databases">
        <authorList>
            <person name="de Groot N.N."/>
        </authorList>
    </citation>
    <scope>NUCLEOTIDE SEQUENCE [LARGE SCALE GENOMIC DNA]</scope>
    <source>
        <strain evidence="2 3">MP1X4</strain>
    </source>
</reference>
<dbReference type="AlphaFoldDB" id="A0A1H2B2B9"/>
<evidence type="ECO:0000313" key="3">
    <source>
        <dbReference type="Proteomes" id="UP000199679"/>
    </source>
</evidence>
<dbReference type="PROSITE" id="PS51257">
    <property type="entry name" value="PROKAR_LIPOPROTEIN"/>
    <property type="match status" value="1"/>
</dbReference>
<gene>
    <name evidence="2" type="ORF">SAMN05216490_3868</name>
</gene>
<dbReference type="OrthoDB" id="6078026at2"/>
<keyword evidence="3" id="KW-1185">Reference proteome</keyword>
<keyword evidence="1" id="KW-0732">Signal</keyword>
<evidence type="ECO:0000256" key="1">
    <source>
        <dbReference type="SAM" id="SignalP"/>
    </source>
</evidence>
<feature type="chain" id="PRO_5009269444" description="DUF4136 domain-containing protein" evidence="1">
    <location>
        <begin position="22"/>
        <end position="217"/>
    </location>
</feature>
<feature type="signal peptide" evidence="1">
    <location>
        <begin position="1"/>
        <end position="21"/>
    </location>
</feature>
<dbReference type="STRING" id="652787.SAMN05216490_3868"/>
<sequence>MKQTKTLNLMLLLALFISACGSTTSITGSYKAPGVTQIAYKKIFISSLSSDIAIRQTVETNIANYLSSKGYASVKSTDIFPANFHTSGGDKNQDTVLSKIRATNCDAILTIAMVNKETETRYVPGSGGVYPYGIGYYGTFGAYYGYGYNRFYSPGYYTTDKIYYLETNLYDAATEKLVWSAQSKTYNPSSLDDFLKGYEKAMTQQVARDNLIAPAGK</sequence>
<evidence type="ECO:0008006" key="4">
    <source>
        <dbReference type="Google" id="ProtNLM"/>
    </source>
</evidence>
<name>A0A1H2B2B9_MUCMA</name>
<protein>
    <recommendedName>
        <fullName evidence="4">DUF4136 domain-containing protein</fullName>
    </recommendedName>
</protein>